<dbReference type="EMBL" id="SDMK01000004">
    <property type="protein sequence ID" value="RXS93730.1"/>
    <property type="molecule type" value="Genomic_DNA"/>
</dbReference>
<keyword evidence="1" id="KW-0472">Membrane</keyword>
<gene>
    <name evidence="2" type="ORF">ESZ00_16910</name>
</gene>
<accession>A0A4Q1S9L2</accession>
<name>A0A4Q1S9L2_9BACT</name>
<feature type="transmembrane region" description="Helical" evidence="1">
    <location>
        <begin position="58"/>
        <end position="79"/>
    </location>
</feature>
<evidence type="ECO:0000313" key="3">
    <source>
        <dbReference type="Proteomes" id="UP000290253"/>
    </source>
</evidence>
<feature type="transmembrane region" description="Helical" evidence="1">
    <location>
        <begin position="85"/>
        <end position="105"/>
    </location>
</feature>
<evidence type="ECO:0000256" key="1">
    <source>
        <dbReference type="SAM" id="Phobius"/>
    </source>
</evidence>
<dbReference type="AlphaFoldDB" id="A0A4Q1S9L2"/>
<dbReference type="Proteomes" id="UP000290253">
    <property type="component" value="Unassembled WGS sequence"/>
</dbReference>
<comment type="caution">
    <text evidence="2">The sequence shown here is derived from an EMBL/GenBank/DDBJ whole genome shotgun (WGS) entry which is preliminary data.</text>
</comment>
<reference evidence="2 3" key="1">
    <citation type="journal article" date="2016" name="Int. J. Syst. Evol. Microbiol.">
        <title>Acidipila dinghuensis sp. nov., an acidobacterium isolated from forest soil.</title>
        <authorList>
            <person name="Jiang Y.W."/>
            <person name="Wang J."/>
            <person name="Chen M.H."/>
            <person name="Lv Y.Y."/>
            <person name="Qiu L.H."/>
        </authorList>
    </citation>
    <scope>NUCLEOTIDE SEQUENCE [LARGE SCALE GENOMIC DNA]</scope>
    <source>
        <strain evidence="2 3">DHOF10</strain>
    </source>
</reference>
<dbReference type="RefSeq" id="WP_129209500.1">
    <property type="nucleotide sequence ID" value="NZ_BMGU01000002.1"/>
</dbReference>
<protein>
    <submittedName>
        <fullName evidence="2">Uncharacterized protein</fullName>
    </submittedName>
</protein>
<organism evidence="2 3">
    <name type="scientific">Silvibacterium dinghuense</name>
    <dbReference type="NCBI Taxonomy" id="1560006"/>
    <lineage>
        <taxon>Bacteria</taxon>
        <taxon>Pseudomonadati</taxon>
        <taxon>Acidobacteriota</taxon>
        <taxon>Terriglobia</taxon>
        <taxon>Terriglobales</taxon>
        <taxon>Acidobacteriaceae</taxon>
        <taxon>Silvibacterium</taxon>
    </lineage>
</organism>
<keyword evidence="1" id="KW-0812">Transmembrane</keyword>
<dbReference type="OrthoDB" id="121445at2"/>
<keyword evidence="3" id="KW-1185">Reference proteome</keyword>
<proteinExistence type="predicted"/>
<sequence>MIVDERNLQLPEQQDGRELRAYVAEVERNQSNIVWEDAHKNAARVDGLLWKGSEDAPMVQRVGIAIFALFFMLIGLGVINLGREQGILLCYVIGGWSILLAAWLIRNALRGIWKKRS</sequence>
<evidence type="ECO:0000313" key="2">
    <source>
        <dbReference type="EMBL" id="RXS93730.1"/>
    </source>
</evidence>
<keyword evidence="1" id="KW-1133">Transmembrane helix</keyword>